<name>A0A1D1UQI9_RAMVA</name>
<dbReference type="OrthoDB" id="10256524at2759"/>
<comment type="caution">
    <text evidence="1">The sequence shown here is derived from an EMBL/GenBank/DDBJ whole genome shotgun (WGS) entry which is preliminary data.</text>
</comment>
<keyword evidence="2" id="KW-1185">Reference proteome</keyword>
<dbReference type="EMBL" id="BDGG01000002">
    <property type="protein sequence ID" value="GAU91711.1"/>
    <property type="molecule type" value="Genomic_DNA"/>
</dbReference>
<evidence type="ECO:0000313" key="1">
    <source>
        <dbReference type="EMBL" id="GAU91711.1"/>
    </source>
</evidence>
<reference evidence="1 2" key="1">
    <citation type="journal article" date="2016" name="Nat. Commun.">
        <title>Extremotolerant tardigrade genome and improved radiotolerance of human cultured cells by tardigrade-unique protein.</title>
        <authorList>
            <person name="Hashimoto T."/>
            <person name="Horikawa D.D."/>
            <person name="Saito Y."/>
            <person name="Kuwahara H."/>
            <person name="Kozuka-Hata H."/>
            <person name="Shin-I T."/>
            <person name="Minakuchi Y."/>
            <person name="Ohishi K."/>
            <person name="Motoyama A."/>
            <person name="Aizu T."/>
            <person name="Enomoto A."/>
            <person name="Kondo K."/>
            <person name="Tanaka S."/>
            <person name="Hara Y."/>
            <person name="Koshikawa S."/>
            <person name="Sagara H."/>
            <person name="Miura T."/>
            <person name="Yokobori S."/>
            <person name="Miyagawa K."/>
            <person name="Suzuki Y."/>
            <person name="Kubo T."/>
            <person name="Oyama M."/>
            <person name="Kohara Y."/>
            <person name="Fujiyama A."/>
            <person name="Arakawa K."/>
            <person name="Katayama T."/>
            <person name="Toyoda A."/>
            <person name="Kunieda T."/>
        </authorList>
    </citation>
    <scope>NUCLEOTIDE SEQUENCE [LARGE SCALE GENOMIC DNA]</scope>
    <source>
        <strain evidence="1 2">YOKOZUNA-1</strain>
    </source>
</reference>
<dbReference type="GO" id="GO:0006508">
    <property type="term" value="P:proteolysis"/>
    <property type="evidence" value="ECO:0007669"/>
    <property type="project" value="InterPro"/>
</dbReference>
<accession>A0A1D1UQI9</accession>
<dbReference type="Gene3D" id="3.40.50.200">
    <property type="entry name" value="Peptidase S8/S53 domain"/>
    <property type="match status" value="1"/>
</dbReference>
<dbReference type="Proteomes" id="UP000186922">
    <property type="component" value="Unassembled WGS sequence"/>
</dbReference>
<dbReference type="Gene3D" id="2.20.25.690">
    <property type="match status" value="1"/>
</dbReference>
<protein>
    <recommendedName>
        <fullName evidence="3">Peptidase S8/S53 domain-containing protein</fullName>
    </recommendedName>
</protein>
<dbReference type="InterPro" id="IPR036852">
    <property type="entry name" value="Peptidase_S8/S53_dom_sf"/>
</dbReference>
<sequence length="227" mass="24969">MEAGLYPFEGLIPKRETGAFDFLRKYPDYDGRGIKMAIFDSGVDPGAEGLQVTSTGLPKIVDIHDASGAGDIDTSTTAELDSEGCLKGISGRKLVIQSTWKNPTSKWHLGLIKLFSVVSQDFHGAWQTARKLQRWTPKHAEVTAAALNKSPSGDATTEMAKEEREAQQEVLKMLDEKYEDLGPVMDVVVFHDGQQWWAAVDTLESGDLSQATLLTNYCDQRKYGTIG</sequence>
<evidence type="ECO:0008006" key="3">
    <source>
        <dbReference type="Google" id="ProtNLM"/>
    </source>
</evidence>
<dbReference type="GO" id="GO:0004252">
    <property type="term" value="F:serine-type endopeptidase activity"/>
    <property type="evidence" value="ECO:0007669"/>
    <property type="project" value="InterPro"/>
</dbReference>
<proteinExistence type="predicted"/>
<organism evidence="1 2">
    <name type="scientific">Ramazzottius varieornatus</name>
    <name type="common">Water bear</name>
    <name type="synonym">Tardigrade</name>
    <dbReference type="NCBI Taxonomy" id="947166"/>
    <lineage>
        <taxon>Eukaryota</taxon>
        <taxon>Metazoa</taxon>
        <taxon>Ecdysozoa</taxon>
        <taxon>Tardigrada</taxon>
        <taxon>Eutardigrada</taxon>
        <taxon>Parachela</taxon>
        <taxon>Hypsibioidea</taxon>
        <taxon>Ramazzottiidae</taxon>
        <taxon>Ramazzottius</taxon>
    </lineage>
</organism>
<gene>
    <name evidence="1" type="primary">RvY_03916-1</name>
    <name evidence="1" type="synonym">RvY_03916.1</name>
    <name evidence="1" type="ORF">RvY_03916</name>
</gene>
<dbReference type="STRING" id="947166.A0A1D1UQI9"/>
<evidence type="ECO:0000313" key="2">
    <source>
        <dbReference type="Proteomes" id="UP000186922"/>
    </source>
</evidence>
<dbReference type="AlphaFoldDB" id="A0A1D1UQI9"/>